<evidence type="ECO:0000256" key="5">
    <source>
        <dbReference type="ARBA" id="ARBA00023085"/>
    </source>
</evidence>
<keyword evidence="6" id="KW-0961">Cell wall biogenesis/degradation</keyword>
<evidence type="ECO:0000256" key="6">
    <source>
        <dbReference type="ARBA" id="ARBA00023316"/>
    </source>
</evidence>
<reference evidence="10" key="1">
    <citation type="journal article" date="2017" name="Nature">
        <title>The sunflower genome provides insights into oil metabolism, flowering and Asterid evolution.</title>
        <authorList>
            <person name="Badouin H."/>
            <person name="Gouzy J."/>
            <person name="Grassa C.J."/>
            <person name="Murat F."/>
            <person name="Staton S.E."/>
            <person name="Cottret L."/>
            <person name="Lelandais-Briere C."/>
            <person name="Owens G.L."/>
            <person name="Carrere S."/>
            <person name="Mayjonade B."/>
            <person name="Legrand L."/>
            <person name="Gill N."/>
            <person name="Kane N.C."/>
            <person name="Bowers J.E."/>
            <person name="Hubner S."/>
            <person name="Bellec A."/>
            <person name="Berard A."/>
            <person name="Berges H."/>
            <person name="Blanchet N."/>
            <person name="Boniface M.C."/>
            <person name="Brunel D."/>
            <person name="Catrice O."/>
            <person name="Chaidir N."/>
            <person name="Claudel C."/>
            <person name="Donnadieu C."/>
            <person name="Faraut T."/>
            <person name="Fievet G."/>
            <person name="Helmstetter N."/>
            <person name="King M."/>
            <person name="Knapp S.J."/>
            <person name="Lai Z."/>
            <person name="Le Paslier M.C."/>
            <person name="Lippi Y."/>
            <person name="Lorenzon L."/>
            <person name="Mandel J.R."/>
            <person name="Marage G."/>
            <person name="Marchand G."/>
            <person name="Marquand E."/>
            <person name="Bret-Mestries E."/>
            <person name="Morien E."/>
            <person name="Nambeesan S."/>
            <person name="Nguyen T."/>
            <person name="Pegot-Espagnet P."/>
            <person name="Pouilly N."/>
            <person name="Raftis F."/>
            <person name="Sallet E."/>
            <person name="Schiex T."/>
            <person name="Thomas J."/>
            <person name="Vandecasteele C."/>
            <person name="Vares D."/>
            <person name="Vear F."/>
            <person name="Vautrin S."/>
            <person name="Crespi M."/>
            <person name="Mangin B."/>
            <person name="Burke J.M."/>
            <person name="Salse J."/>
            <person name="Munos S."/>
            <person name="Vincourt P."/>
            <person name="Rieseberg L.H."/>
            <person name="Langlade N.B."/>
        </authorList>
    </citation>
    <scope>NUCLEOTIDE SEQUENCE</scope>
    <source>
        <tissue evidence="10">Leaves</tissue>
    </source>
</reference>
<dbReference type="AlphaFoldDB" id="A0A9K3IPL4"/>
<comment type="similarity">
    <text evidence="3">In the C-terminal section; belongs to the pectinesterase family.</text>
</comment>
<organism evidence="10 11">
    <name type="scientific">Helianthus annuus</name>
    <name type="common">Common sunflower</name>
    <dbReference type="NCBI Taxonomy" id="4232"/>
    <lineage>
        <taxon>Eukaryota</taxon>
        <taxon>Viridiplantae</taxon>
        <taxon>Streptophyta</taxon>
        <taxon>Embryophyta</taxon>
        <taxon>Tracheophyta</taxon>
        <taxon>Spermatophyta</taxon>
        <taxon>Magnoliopsida</taxon>
        <taxon>eudicotyledons</taxon>
        <taxon>Gunneridae</taxon>
        <taxon>Pentapetalae</taxon>
        <taxon>asterids</taxon>
        <taxon>campanulids</taxon>
        <taxon>Asterales</taxon>
        <taxon>Asteraceae</taxon>
        <taxon>Asteroideae</taxon>
        <taxon>Heliantheae alliance</taxon>
        <taxon>Heliantheae</taxon>
        <taxon>Helianthus</taxon>
    </lineage>
</organism>
<dbReference type="InterPro" id="IPR000070">
    <property type="entry name" value="Pectinesterase_cat"/>
</dbReference>
<evidence type="ECO:0000256" key="1">
    <source>
        <dbReference type="ARBA" id="ARBA00005184"/>
    </source>
</evidence>
<dbReference type="EMBL" id="MNCJ02000322">
    <property type="protein sequence ID" value="KAF5800442.1"/>
    <property type="molecule type" value="Genomic_DNA"/>
</dbReference>
<evidence type="ECO:0000313" key="11">
    <source>
        <dbReference type="Proteomes" id="UP000215914"/>
    </source>
</evidence>
<feature type="domain" description="Pectinesterase inhibitor" evidence="9">
    <location>
        <begin position="13"/>
        <end position="59"/>
    </location>
</feature>
<dbReference type="InterPro" id="IPR011050">
    <property type="entry name" value="Pectin_lyase_fold/virulence"/>
</dbReference>
<dbReference type="Pfam" id="PF01095">
    <property type="entry name" value="Pectinesterase"/>
    <property type="match status" value="1"/>
</dbReference>
<keyword evidence="4 10" id="KW-0378">Hydrolase</keyword>
<dbReference type="InterPro" id="IPR012334">
    <property type="entry name" value="Pectin_lyas_fold"/>
</dbReference>
<comment type="caution">
    <text evidence="10">The sequence shown here is derived from an EMBL/GenBank/DDBJ whole genome shotgun (WGS) entry which is preliminary data.</text>
</comment>
<comment type="catalytic activity">
    <reaction evidence="7">
        <text>[(1-&gt;4)-alpha-D-galacturonosyl methyl ester](n) + n H2O = [(1-&gt;4)-alpha-D-galacturonosyl](n) + n methanol + n H(+)</text>
        <dbReference type="Rhea" id="RHEA:22380"/>
        <dbReference type="Rhea" id="RHEA-COMP:14570"/>
        <dbReference type="Rhea" id="RHEA-COMP:14573"/>
        <dbReference type="ChEBI" id="CHEBI:15377"/>
        <dbReference type="ChEBI" id="CHEBI:15378"/>
        <dbReference type="ChEBI" id="CHEBI:17790"/>
        <dbReference type="ChEBI" id="CHEBI:140522"/>
        <dbReference type="ChEBI" id="CHEBI:140523"/>
        <dbReference type="EC" id="3.1.1.11"/>
    </reaction>
</comment>
<name>A0A9K3IPL4_HELAN</name>
<comment type="similarity">
    <text evidence="2">In the N-terminal section; belongs to the PMEI family.</text>
</comment>
<comment type="pathway">
    <text evidence="1">Glycan metabolism; pectin degradation; 2-dehydro-3-deoxy-D-gluconate from pectin: step 1/5.</text>
</comment>
<dbReference type="InterPro" id="IPR006501">
    <property type="entry name" value="Pectinesterase_inhib_dom"/>
</dbReference>
<proteinExistence type="inferred from homology"/>
<keyword evidence="11" id="KW-1185">Reference proteome</keyword>
<dbReference type="InterPro" id="IPR035513">
    <property type="entry name" value="Invertase/methylesterase_inhib"/>
</dbReference>
<reference evidence="10" key="2">
    <citation type="submission" date="2020-06" db="EMBL/GenBank/DDBJ databases">
        <title>Helianthus annuus Genome sequencing and assembly Release 2.</title>
        <authorList>
            <person name="Gouzy J."/>
            <person name="Langlade N."/>
            <person name="Munos S."/>
        </authorList>
    </citation>
    <scope>NUCLEOTIDE SEQUENCE</scope>
    <source>
        <tissue evidence="10">Leaves</tissue>
    </source>
</reference>
<dbReference type="SUPFAM" id="SSF51126">
    <property type="entry name" value="Pectin lyase-like"/>
    <property type="match status" value="1"/>
</dbReference>
<dbReference type="Gene3D" id="2.160.20.10">
    <property type="entry name" value="Single-stranded right-handed beta-helix, Pectin lyase-like"/>
    <property type="match status" value="1"/>
</dbReference>
<evidence type="ECO:0000256" key="2">
    <source>
        <dbReference type="ARBA" id="ARBA00006027"/>
    </source>
</evidence>
<sequence length="225" mass="25083">MVQNHDLQPTPLDVQTWLSAGLTYITVCHKGFESINMTNTTLPIITTNLTELIVNSLAISVTIPSSNINKLVDVNFSDKYKLADFANEEPDVVVAQDGSGDFKSIQTAVDYAIHRVPHKRFVIYVKAGIYEEYVEIPVTVKWIKMYGDGINKTIITGNRHSGGDMLKTSKAGDLKGSATFSEFLSTHFLLFIARIMAFSDEFSTEKDFYHKSVVGNSSFCTKFFS</sequence>
<dbReference type="Pfam" id="PF04043">
    <property type="entry name" value="PMEI"/>
    <property type="match status" value="1"/>
</dbReference>
<dbReference type="SUPFAM" id="SSF101148">
    <property type="entry name" value="Plant invertase/pectin methylesterase inhibitor"/>
    <property type="match status" value="1"/>
</dbReference>
<dbReference type="GO" id="GO:0046910">
    <property type="term" value="F:pectinesterase inhibitor activity"/>
    <property type="evidence" value="ECO:0000318"/>
    <property type="project" value="GO_Central"/>
</dbReference>
<evidence type="ECO:0000256" key="4">
    <source>
        <dbReference type="ARBA" id="ARBA00022801"/>
    </source>
</evidence>
<evidence type="ECO:0000259" key="8">
    <source>
        <dbReference type="Pfam" id="PF01095"/>
    </source>
</evidence>
<dbReference type="EC" id="3.1.1.11" evidence="10"/>
<accession>A0A9K3IPL4</accession>
<evidence type="ECO:0000313" key="10">
    <source>
        <dbReference type="EMBL" id="KAF5800442.1"/>
    </source>
</evidence>
<dbReference type="PANTHER" id="PTHR31707">
    <property type="entry name" value="PECTINESTERASE"/>
    <property type="match status" value="1"/>
</dbReference>
<evidence type="ECO:0000256" key="3">
    <source>
        <dbReference type="ARBA" id="ARBA00007786"/>
    </source>
</evidence>
<feature type="domain" description="Pectinesterase catalytic" evidence="8">
    <location>
        <begin position="91"/>
        <end position="171"/>
    </location>
</feature>
<dbReference type="GO" id="GO:0042545">
    <property type="term" value="P:cell wall modification"/>
    <property type="evidence" value="ECO:0007669"/>
    <property type="project" value="InterPro"/>
</dbReference>
<dbReference type="Gene3D" id="1.20.140.40">
    <property type="entry name" value="Invertase/pectin methylesterase inhibitor family protein"/>
    <property type="match status" value="1"/>
</dbReference>
<dbReference type="Gramene" id="mRNA:HanXRQr2_Chr07g0316041">
    <property type="protein sequence ID" value="CDS:HanXRQr2_Chr07g0316041.1"/>
    <property type="gene ID" value="HanXRQr2_Chr07g0316041"/>
</dbReference>
<dbReference type="GO" id="GO:0030599">
    <property type="term" value="F:pectinesterase activity"/>
    <property type="evidence" value="ECO:0000318"/>
    <property type="project" value="GO_Central"/>
</dbReference>
<gene>
    <name evidence="10" type="ORF">HanXRQr2_Chr07g0316041</name>
</gene>
<evidence type="ECO:0000259" key="9">
    <source>
        <dbReference type="Pfam" id="PF04043"/>
    </source>
</evidence>
<protein>
    <submittedName>
        <fullName evidence="10">Pectinesterase</fullName>
        <ecNumber evidence="10">3.1.1.11</ecNumber>
    </submittedName>
</protein>
<keyword evidence="5" id="KW-0063">Aspartyl esterase</keyword>
<dbReference type="Proteomes" id="UP000215914">
    <property type="component" value="Unassembled WGS sequence"/>
</dbReference>
<evidence type="ECO:0000256" key="7">
    <source>
        <dbReference type="ARBA" id="ARBA00047928"/>
    </source>
</evidence>